<feature type="transmembrane region" description="Helical" evidence="5">
    <location>
        <begin position="240"/>
        <end position="256"/>
    </location>
</feature>
<evidence type="ECO:0000259" key="6">
    <source>
        <dbReference type="Pfam" id="PF04932"/>
    </source>
</evidence>
<protein>
    <submittedName>
        <fullName evidence="7">Oligosaccharide repeat unit polymerase</fullName>
    </submittedName>
</protein>
<dbReference type="InterPro" id="IPR051533">
    <property type="entry name" value="WaaL-like"/>
</dbReference>
<dbReference type="Proteomes" id="UP000309186">
    <property type="component" value="Unassembled WGS sequence"/>
</dbReference>
<comment type="caution">
    <text evidence="7">The sequence shown here is derived from an EMBL/GenBank/DDBJ whole genome shotgun (WGS) entry which is preliminary data.</text>
</comment>
<evidence type="ECO:0000256" key="1">
    <source>
        <dbReference type="ARBA" id="ARBA00004141"/>
    </source>
</evidence>
<accession>A0A5R9Q858</accession>
<evidence type="ECO:0000256" key="3">
    <source>
        <dbReference type="ARBA" id="ARBA00022989"/>
    </source>
</evidence>
<feature type="transmembrane region" description="Helical" evidence="5">
    <location>
        <begin position="300"/>
        <end position="325"/>
    </location>
</feature>
<reference evidence="7 8" key="1">
    <citation type="submission" date="2018-01" db="EMBL/GenBank/DDBJ databases">
        <title>Co-occurrence of chitin degradation, pigmentation and bioactivity in marine Pseudoalteromonas.</title>
        <authorList>
            <person name="Paulsen S."/>
            <person name="Gram L."/>
            <person name="Machado H."/>
        </authorList>
    </citation>
    <scope>NUCLEOTIDE SEQUENCE [LARGE SCALE GENOMIC DNA]</scope>
    <source>
        <strain evidence="7 8">S3663</strain>
    </source>
</reference>
<feature type="transmembrane region" description="Helical" evidence="5">
    <location>
        <begin position="62"/>
        <end position="80"/>
    </location>
</feature>
<comment type="subcellular location">
    <subcellularLocation>
        <location evidence="1">Membrane</location>
        <topology evidence="1">Multi-pass membrane protein</topology>
    </subcellularLocation>
</comment>
<dbReference type="PANTHER" id="PTHR37422">
    <property type="entry name" value="TEICHURONIC ACID BIOSYNTHESIS PROTEIN TUAE"/>
    <property type="match status" value="1"/>
</dbReference>
<evidence type="ECO:0000313" key="8">
    <source>
        <dbReference type="Proteomes" id="UP000309186"/>
    </source>
</evidence>
<evidence type="ECO:0000256" key="2">
    <source>
        <dbReference type="ARBA" id="ARBA00022692"/>
    </source>
</evidence>
<feature type="transmembrane region" description="Helical" evidence="5">
    <location>
        <begin position="7"/>
        <end position="28"/>
    </location>
</feature>
<dbReference type="AlphaFoldDB" id="A0A5R9Q858"/>
<feature type="transmembrane region" description="Helical" evidence="5">
    <location>
        <begin position="386"/>
        <end position="407"/>
    </location>
</feature>
<feature type="transmembrane region" description="Helical" evidence="5">
    <location>
        <begin position="149"/>
        <end position="172"/>
    </location>
</feature>
<dbReference type="OrthoDB" id="871774at2"/>
<feature type="transmembrane region" description="Helical" evidence="5">
    <location>
        <begin position="116"/>
        <end position="137"/>
    </location>
</feature>
<keyword evidence="3 5" id="KW-1133">Transmembrane helix</keyword>
<feature type="transmembrane region" description="Helical" evidence="5">
    <location>
        <begin position="193"/>
        <end position="210"/>
    </location>
</feature>
<sequence>MLCMLTYVLYTTFGVISVFALLLLPFALYSTIKASTAFVILFILFSYFRLHEAFPVLYNFKIPKMLALAAMLGIVWHLFISLKLKPFWHTCHAMFTLFFFWITVCVFMATNRAEAMSMYTGTLSKVFLMVFVISWLINTAKLMTYTRIGIMISGALLAGVAIYNKLNGIGLIEGTRVTISREYRSQIGDPNDLSLVLLFPVAFFAGEVFNSNNKPVFRFLAFLGMLLMCWAIIATQSRGGLLGILTIMGFFISKRIKNPIVLGGIGAVAGLFLLAVAGINDRQSGGAAEEGVDASAMGRIYAWQAAINMALSNPFTGVGISNFYVNYFFYSPHWDGKNHAVHSTWFQVLGEMGFVGLVLFVMLIVSIFKSLRRSNLYCKSKNKESLLVNVHILQAGLFGFMVSGTFLTQAFTWPLYIVLSLTIALERLLTKEEDDKG</sequence>
<gene>
    <name evidence="7" type="ORF">C1E24_03635</name>
</gene>
<feature type="transmembrane region" description="Helical" evidence="5">
    <location>
        <begin position="216"/>
        <end position="233"/>
    </location>
</feature>
<feature type="transmembrane region" description="Helical" evidence="5">
    <location>
        <begin position="345"/>
        <end position="365"/>
    </location>
</feature>
<proteinExistence type="predicted"/>
<dbReference type="GO" id="GO:0016020">
    <property type="term" value="C:membrane"/>
    <property type="evidence" value="ECO:0007669"/>
    <property type="project" value="UniProtKB-SubCell"/>
</dbReference>
<evidence type="ECO:0000256" key="4">
    <source>
        <dbReference type="ARBA" id="ARBA00023136"/>
    </source>
</evidence>
<evidence type="ECO:0000313" key="7">
    <source>
        <dbReference type="EMBL" id="TLX48617.1"/>
    </source>
</evidence>
<dbReference type="EMBL" id="PPSW01000006">
    <property type="protein sequence ID" value="TLX48617.1"/>
    <property type="molecule type" value="Genomic_DNA"/>
</dbReference>
<feature type="transmembrane region" description="Helical" evidence="5">
    <location>
        <begin position="34"/>
        <end position="50"/>
    </location>
</feature>
<keyword evidence="2 5" id="KW-0812">Transmembrane</keyword>
<feature type="transmembrane region" description="Helical" evidence="5">
    <location>
        <begin position="86"/>
        <end position="109"/>
    </location>
</feature>
<evidence type="ECO:0000256" key="5">
    <source>
        <dbReference type="SAM" id="Phobius"/>
    </source>
</evidence>
<feature type="domain" description="O-antigen ligase-related" evidence="6">
    <location>
        <begin position="224"/>
        <end position="361"/>
    </location>
</feature>
<dbReference type="InterPro" id="IPR007016">
    <property type="entry name" value="O-antigen_ligase-rel_domated"/>
</dbReference>
<keyword evidence="4 5" id="KW-0472">Membrane</keyword>
<dbReference type="Pfam" id="PF04932">
    <property type="entry name" value="Wzy_C"/>
    <property type="match status" value="1"/>
</dbReference>
<organism evidence="7 8">
    <name type="scientific">Pseudoalteromonas phenolica</name>
    <dbReference type="NCBI Taxonomy" id="161398"/>
    <lineage>
        <taxon>Bacteria</taxon>
        <taxon>Pseudomonadati</taxon>
        <taxon>Pseudomonadota</taxon>
        <taxon>Gammaproteobacteria</taxon>
        <taxon>Alteromonadales</taxon>
        <taxon>Pseudoalteromonadaceae</taxon>
        <taxon>Pseudoalteromonas</taxon>
    </lineage>
</organism>
<dbReference type="PANTHER" id="PTHR37422:SF13">
    <property type="entry name" value="LIPOPOLYSACCHARIDE BIOSYNTHESIS PROTEIN PA4999-RELATED"/>
    <property type="match status" value="1"/>
</dbReference>
<feature type="transmembrane region" description="Helical" evidence="5">
    <location>
        <begin position="262"/>
        <end position="279"/>
    </location>
</feature>
<name>A0A5R9Q858_9GAMM</name>